<feature type="domain" description="ISXO2-like transposase" evidence="1">
    <location>
        <begin position="173"/>
        <end position="298"/>
    </location>
</feature>
<dbReference type="AlphaFoldDB" id="A0A172T2N2"/>
<proteinExistence type="predicted"/>
<evidence type="ECO:0000313" key="3">
    <source>
        <dbReference type="Proteomes" id="UP000077096"/>
    </source>
</evidence>
<dbReference type="EMBL" id="CP011393">
    <property type="protein sequence ID" value="ANE41113.1"/>
    <property type="molecule type" value="Genomic_DNA"/>
</dbReference>
<dbReference type="SMART" id="SM01126">
    <property type="entry name" value="DDE_Tnp_IS1595"/>
    <property type="match status" value="1"/>
</dbReference>
<protein>
    <submittedName>
        <fullName evidence="2">Transposase</fullName>
    </submittedName>
</protein>
<dbReference type="KEGG" id="fng:JM64_03230"/>
<reference evidence="2 3" key="1">
    <citation type="submission" date="2014-08" db="EMBL/GenBank/DDBJ databases">
        <title>Fervidobacterium pennivorans DYC genome.</title>
        <authorList>
            <person name="Wushke S."/>
        </authorList>
    </citation>
    <scope>NUCLEOTIDE SEQUENCE [LARGE SCALE GENOMIC DNA]</scope>
    <source>
        <strain evidence="2 3">DYC</strain>
    </source>
</reference>
<organism evidence="2 3">
    <name type="scientific">Fervidobacterium pennivorans</name>
    <dbReference type="NCBI Taxonomy" id="93466"/>
    <lineage>
        <taxon>Bacteria</taxon>
        <taxon>Thermotogati</taxon>
        <taxon>Thermotogota</taxon>
        <taxon>Thermotogae</taxon>
        <taxon>Thermotogales</taxon>
        <taxon>Fervidobacteriaceae</taxon>
        <taxon>Fervidobacterium</taxon>
    </lineage>
</organism>
<dbReference type="Pfam" id="PF13610">
    <property type="entry name" value="DDE_Tnp_IS240"/>
    <property type="match status" value="1"/>
</dbReference>
<accession>A0A172T2N2</accession>
<evidence type="ECO:0000259" key="1">
    <source>
        <dbReference type="SMART" id="SM01126"/>
    </source>
</evidence>
<name>A0A172T2N2_FERPE</name>
<gene>
    <name evidence="2" type="ORF">JM64_03230</name>
</gene>
<dbReference type="InterPro" id="IPR024445">
    <property type="entry name" value="Tnp_ISXO2-like"/>
</dbReference>
<dbReference type="InterPro" id="IPR032874">
    <property type="entry name" value="DDE_dom"/>
</dbReference>
<sequence length="334" mass="39503">MPRKSDFSNRPRCPYCDHPTKVYINAHYHRRAPDGSLVQVTSFICSECKRTFSFPKAQRKKRFDFPYPRCPHCDRPMKISKVRHSYVRFRCRTCDFKTNVDLFTLSLVEYFSSIRFSPKYPISVCLHAFELFYSNLSIRQIRNVLISQGYSPSVSTIYQWIINLSKAIVFSPILSDIINVDEKFEKIKIGDERRNLYIFFAVSKYRIVNFVVSTNRDTFEALQLIFPCKPKLVYSDGLPSYAVACEKLNIKHKIIDSKKNQPAESRNSLLAMFTQVRRGFKKLSNVFYYIKAFVVMHNIKRELRIKHQAKNWTKIQKPLLNYLFEHHQELFALQ</sequence>
<evidence type="ECO:0000313" key="2">
    <source>
        <dbReference type="EMBL" id="ANE41113.1"/>
    </source>
</evidence>
<dbReference type="PATRIC" id="fig|93466.3.peg.700"/>
<dbReference type="Proteomes" id="UP000077096">
    <property type="component" value="Chromosome"/>
</dbReference>